<dbReference type="PROSITE" id="PS50011">
    <property type="entry name" value="PROTEIN_KINASE_DOM"/>
    <property type="match status" value="1"/>
</dbReference>
<dbReference type="EMBL" id="PVWO01000105">
    <property type="protein sequence ID" value="PSB56849.1"/>
    <property type="molecule type" value="Genomic_DNA"/>
</dbReference>
<dbReference type="PANTHER" id="PTHR14136">
    <property type="entry name" value="BTB_POZ DOMAIN-CONTAINING PROTEIN KCTD9"/>
    <property type="match status" value="1"/>
</dbReference>
<dbReference type="AlphaFoldDB" id="A0A2T1GGS3"/>
<keyword evidence="1" id="KW-0472">Membrane</keyword>
<gene>
    <name evidence="3" type="ORF">C7B77_10440</name>
</gene>
<dbReference type="InterPro" id="IPR001646">
    <property type="entry name" value="5peptide_repeat"/>
</dbReference>
<evidence type="ECO:0000259" key="2">
    <source>
        <dbReference type="PROSITE" id="PS50011"/>
    </source>
</evidence>
<protein>
    <recommendedName>
        <fullName evidence="2">Protein kinase domain-containing protein</fullName>
    </recommendedName>
</protein>
<dbReference type="Gene3D" id="2.160.20.80">
    <property type="entry name" value="E3 ubiquitin-protein ligase SopA"/>
    <property type="match status" value="1"/>
</dbReference>
<accession>A0A2T1GGS3</accession>
<dbReference type="Gene3D" id="1.10.510.10">
    <property type="entry name" value="Transferase(Phosphotransferase) domain 1"/>
    <property type="match status" value="1"/>
</dbReference>
<name>A0A2T1GGS3_9CYAN</name>
<dbReference type="CDD" id="cd00180">
    <property type="entry name" value="PKc"/>
    <property type="match status" value="1"/>
</dbReference>
<evidence type="ECO:0000313" key="4">
    <source>
        <dbReference type="Proteomes" id="UP000238937"/>
    </source>
</evidence>
<dbReference type="InterPro" id="IPR051082">
    <property type="entry name" value="Pentapeptide-BTB/POZ_domain"/>
</dbReference>
<keyword evidence="1" id="KW-1133">Transmembrane helix</keyword>
<dbReference type="GO" id="GO:0004672">
    <property type="term" value="F:protein kinase activity"/>
    <property type="evidence" value="ECO:0007669"/>
    <property type="project" value="InterPro"/>
</dbReference>
<dbReference type="OrthoDB" id="502205at2"/>
<dbReference type="SUPFAM" id="SSF141571">
    <property type="entry name" value="Pentapeptide repeat-like"/>
    <property type="match status" value="1"/>
</dbReference>
<dbReference type="InterPro" id="IPR000719">
    <property type="entry name" value="Prot_kinase_dom"/>
</dbReference>
<keyword evidence="1" id="KW-0812">Transmembrane</keyword>
<dbReference type="Proteomes" id="UP000238937">
    <property type="component" value="Unassembled WGS sequence"/>
</dbReference>
<dbReference type="InterPro" id="IPR011009">
    <property type="entry name" value="Kinase-like_dom_sf"/>
</dbReference>
<dbReference type="Pfam" id="PF00805">
    <property type="entry name" value="Pentapeptide"/>
    <property type="match status" value="2"/>
</dbReference>
<reference evidence="3 4" key="1">
    <citation type="submission" date="2018-03" db="EMBL/GenBank/DDBJ databases">
        <title>The ancient ancestry and fast evolution of plastids.</title>
        <authorList>
            <person name="Moore K.R."/>
            <person name="Magnabosco C."/>
            <person name="Momper L."/>
            <person name="Gold D.A."/>
            <person name="Bosak T."/>
            <person name="Fournier G.P."/>
        </authorList>
    </citation>
    <scope>NUCLEOTIDE SEQUENCE [LARGE SCALE GENOMIC DNA]</scope>
    <source>
        <strain evidence="3 4">CCALA 037</strain>
    </source>
</reference>
<sequence>MSELDESSHNTESADPIVGNDLPDLTIYGYQVSEKLSEHPERNRITYLAKEIDSERLVVVKEWRKLDLEDSSLDYANYLPEIERLQPIDHPHVAPYLNSFPTATGFCAVRSYLLGVSLAELETLPPSDIKLVADAILNILNYLHHLTPPIIHQNIKPENIIVDTSTELTISLVDFGLHPSTTNRSNNPGFTPASQLPNTYLNSAFDLYSLGVSMICLLTGTSTSQAQHLFDTNYRLHVRHLLPADTDPHLIAWLQQMVESNDRPQYLDAFTGRPLPTNLALEDAAPQGFKLPPPKRKISWLPWVIGAGILVGGVLILSQFVLTDSDELTPAQIAKNQSIAREAEFASSDRGKLIREKRCLSCNLTNQNFAKADLSGAVLPQSSLNGVNFADANLTLAIFQDSDLSGANLSRANLQRAAFYGAKLLRTNLAGANLSQAKLTYAKLNGASLRDANLSNADLKFAEFQQVDLRSANLTGADLSNADLSNSNLLKAILTNAKLDGANLTGATMPDGSLHP</sequence>
<dbReference type="RefSeq" id="WP_106303812.1">
    <property type="nucleotide sequence ID" value="NZ_PVWO01000105.1"/>
</dbReference>
<evidence type="ECO:0000313" key="3">
    <source>
        <dbReference type="EMBL" id="PSB56849.1"/>
    </source>
</evidence>
<comment type="caution">
    <text evidence="3">The sequence shown here is derived from an EMBL/GenBank/DDBJ whole genome shotgun (WGS) entry which is preliminary data.</text>
</comment>
<dbReference type="GO" id="GO:0005524">
    <property type="term" value="F:ATP binding"/>
    <property type="evidence" value="ECO:0007669"/>
    <property type="project" value="InterPro"/>
</dbReference>
<proteinExistence type="predicted"/>
<dbReference type="PANTHER" id="PTHR14136:SF17">
    <property type="entry name" value="BTB_POZ DOMAIN-CONTAINING PROTEIN KCTD9"/>
    <property type="match status" value="1"/>
</dbReference>
<dbReference type="Pfam" id="PF00069">
    <property type="entry name" value="Pkinase"/>
    <property type="match status" value="1"/>
</dbReference>
<dbReference type="SMART" id="SM00220">
    <property type="entry name" value="S_TKc"/>
    <property type="match status" value="1"/>
</dbReference>
<organism evidence="3 4">
    <name type="scientific">Chamaesiphon polymorphus CCALA 037</name>
    <dbReference type="NCBI Taxonomy" id="2107692"/>
    <lineage>
        <taxon>Bacteria</taxon>
        <taxon>Bacillati</taxon>
        <taxon>Cyanobacteriota</taxon>
        <taxon>Cyanophyceae</taxon>
        <taxon>Gomontiellales</taxon>
        <taxon>Chamaesiphonaceae</taxon>
        <taxon>Chamaesiphon</taxon>
    </lineage>
</organism>
<keyword evidence="4" id="KW-1185">Reference proteome</keyword>
<feature type="transmembrane region" description="Helical" evidence="1">
    <location>
        <begin position="300"/>
        <end position="322"/>
    </location>
</feature>
<evidence type="ECO:0000256" key="1">
    <source>
        <dbReference type="SAM" id="Phobius"/>
    </source>
</evidence>
<dbReference type="Pfam" id="PF13599">
    <property type="entry name" value="Pentapeptide_4"/>
    <property type="match status" value="1"/>
</dbReference>
<feature type="domain" description="Protein kinase" evidence="2">
    <location>
        <begin position="30"/>
        <end position="276"/>
    </location>
</feature>
<dbReference type="SUPFAM" id="SSF56112">
    <property type="entry name" value="Protein kinase-like (PK-like)"/>
    <property type="match status" value="1"/>
</dbReference>